<reference evidence="2 3" key="1">
    <citation type="submission" date="2024-10" db="EMBL/GenBank/DDBJ databases">
        <title>The Natural Products Discovery Center: Release of the First 8490 Sequenced Strains for Exploring Actinobacteria Biosynthetic Diversity.</title>
        <authorList>
            <person name="Kalkreuter E."/>
            <person name="Kautsar S.A."/>
            <person name="Yang D."/>
            <person name="Bader C.D."/>
            <person name="Teijaro C.N."/>
            <person name="Fluegel L."/>
            <person name="Davis C.M."/>
            <person name="Simpson J.R."/>
            <person name="Lauterbach L."/>
            <person name="Steele A.D."/>
            <person name="Gui C."/>
            <person name="Meng S."/>
            <person name="Li G."/>
            <person name="Viehrig K."/>
            <person name="Ye F."/>
            <person name="Su P."/>
            <person name="Kiefer A.F."/>
            <person name="Nichols A."/>
            <person name="Cepeda A.J."/>
            <person name="Yan W."/>
            <person name="Fan B."/>
            <person name="Jiang Y."/>
            <person name="Adhikari A."/>
            <person name="Zheng C.-J."/>
            <person name="Schuster L."/>
            <person name="Cowan T.M."/>
            <person name="Smanski M.J."/>
            <person name="Chevrette M.G."/>
            <person name="De Carvalho L.P.S."/>
            <person name="Shen B."/>
        </authorList>
    </citation>
    <scope>NUCLEOTIDE SEQUENCE [LARGE SCALE GENOMIC DNA]</scope>
    <source>
        <strain evidence="2 3">NPDC003040</strain>
    </source>
</reference>
<name>A0ABW6QVN4_9NOCA</name>
<gene>
    <name evidence="2" type="ORF">ACFYV7_20090</name>
</gene>
<evidence type="ECO:0000313" key="3">
    <source>
        <dbReference type="Proteomes" id="UP001601948"/>
    </source>
</evidence>
<evidence type="ECO:0000313" key="2">
    <source>
        <dbReference type="EMBL" id="MFF3225103.1"/>
    </source>
</evidence>
<dbReference type="InterPro" id="IPR043762">
    <property type="entry name" value="DUF5708"/>
</dbReference>
<keyword evidence="3" id="KW-1185">Reference proteome</keyword>
<dbReference type="Pfam" id="PF18969">
    <property type="entry name" value="DUF5708"/>
    <property type="match status" value="1"/>
</dbReference>
<organism evidence="2 3">
    <name type="scientific">Nocardia suismassiliense</name>
    <dbReference type="NCBI Taxonomy" id="2077092"/>
    <lineage>
        <taxon>Bacteria</taxon>
        <taxon>Bacillati</taxon>
        <taxon>Actinomycetota</taxon>
        <taxon>Actinomycetes</taxon>
        <taxon>Mycobacteriales</taxon>
        <taxon>Nocardiaceae</taxon>
        <taxon>Nocardia</taxon>
    </lineage>
</organism>
<dbReference type="EMBL" id="JBIAPI010000005">
    <property type="protein sequence ID" value="MFF3225103.1"/>
    <property type="molecule type" value="Genomic_DNA"/>
</dbReference>
<feature type="transmembrane region" description="Helical" evidence="1">
    <location>
        <begin position="7"/>
        <end position="25"/>
    </location>
</feature>
<evidence type="ECO:0000256" key="1">
    <source>
        <dbReference type="SAM" id="Phobius"/>
    </source>
</evidence>
<comment type="caution">
    <text evidence="2">The sequence shown here is derived from an EMBL/GenBank/DDBJ whole genome shotgun (WGS) entry which is preliminary data.</text>
</comment>
<keyword evidence="1" id="KW-0812">Transmembrane</keyword>
<keyword evidence="1" id="KW-1133">Transmembrane helix</keyword>
<dbReference type="RefSeq" id="WP_387719376.1">
    <property type="nucleotide sequence ID" value="NZ_JBIAPI010000005.1"/>
</dbReference>
<dbReference type="Proteomes" id="UP001601948">
    <property type="component" value="Unassembled WGS sequence"/>
</dbReference>
<keyword evidence="1" id="KW-0472">Membrane</keyword>
<sequence length="64" mass="6819">MNSGFKAVIMGGITLVIGFVLWRFTGDVETPVITLTKLGMVLMVLGGLEVLYGLFKSVVAKSVT</sequence>
<proteinExistence type="predicted"/>
<feature type="transmembrane region" description="Helical" evidence="1">
    <location>
        <begin position="31"/>
        <end position="55"/>
    </location>
</feature>
<protein>
    <submittedName>
        <fullName evidence="2">DUF5708 family protein</fullName>
    </submittedName>
</protein>
<accession>A0ABW6QVN4</accession>